<keyword evidence="2" id="KW-1185">Reference proteome</keyword>
<proteinExistence type="predicted"/>
<dbReference type="InterPro" id="IPR005358">
    <property type="entry name" value="Puta_zinc/iron-chelating_dom"/>
</dbReference>
<reference evidence="1 2" key="1">
    <citation type="submission" date="2022-11" db="EMBL/GenBank/DDBJ databases">
        <title>Minimal conservation of predation-associated metabolite biosynthetic gene clusters underscores biosynthetic potential of Myxococcota including descriptions for ten novel species: Archangium lansinium sp. nov., Myxococcus landrumus sp. nov., Nannocystis bai.</title>
        <authorList>
            <person name="Ahearne A."/>
            <person name="Stevens C."/>
            <person name="Phillips K."/>
        </authorList>
    </citation>
    <scope>NUCLEOTIDE SEQUENCE [LARGE SCALE GENOMIC DNA]</scope>
    <source>
        <strain evidence="1 2">MIWBW</strain>
    </source>
</reference>
<name>A0ABT3ZZI4_9BACT</name>
<dbReference type="EMBL" id="JAPNKA010000001">
    <property type="protein sequence ID" value="MCY1074768.1"/>
    <property type="molecule type" value="Genomic_DNA"/>
</dbReference>
<dbReference type="Proteomes" id="UP001207654">
    <property type="component" value="Unassembled WGS sequence"/>
</dbReference>
<protein>
    <submittedName>
        <fullName evidence="1">YkgJ family cysteine cluster protein</fullName>
    </submittedName>
</protein>
<dbReference type="RefSeq" id="WP_267533725.1">
    <property type="nucleotide sequence ID" value="NZ_JAPNKA010000001.1"/>
</dbReference>
<organism evidence="1 2">
    <name type="scientific">Archangium lansingense</name>
    <dbReference type="NCBI Taxonomy" id="2995310"/>
    <lineage>
        <taxon>Bacteria</taxon>
        <taxon>Pseudomonadati</taxon>
        <taxon>Myxococcota</taxon>
        <taxon>Myxococcia</taxon>
        <taxon>Myxococcales</taxon>
        <taxon>Cystobacterineae</taxon>
        <taxon>Archangiaceae</taxon>
        <taxon>Archangium</taxon>
    </lineage>
</organism>
<accession>A0ABT3ZZI4</accession>
<comment type="caution">
    <text evidence="1">The sequence shown here is derived from an EMBL/GenBank/DDBJ whole genome shotgun (WGS) entry which is preliminary data.</text>
</comment>
<evidence type="ECO:0000313" key="2">
    <source>
        <dbReference type="Proteomes" id="UP001207654"/>
    </source>
</evidence>
<dbReference type="Pfam" id="PF03692">
    <property type="entry name" value="CxxCxxCC"/>
    <property type="match status" value="1"/>
</dbReference>
<evidence type="ECO:0000313" key="1">
    <source>
        <dbReference type="EMBL" id="MCY1074768.1"/>
    </source>
</evidence>
<sequence>MSLSELCRSCGLCCDGNLFSHVPLQRAEADAARRNGLEVVSLADGSPAVRQCCTALKGRSCTLYAERPEGCRRYACRLFNALAGGTVSFEEARSVVEQAHALLSAVERGLAPDTDPRPTSVLERARFAAWGEASGFSSEIDAARERAEAFLDQHFHGSPRRFEDPT</sequence>
<gene>
    <name evidence="1" type="ORF">OV287_09735</name>
</gene>